<dbReference type="Pfam" id="PF00805">
    <property type="entry name" value="Pentapeptide"/>
    <property type="match status" value="1"/>
</dbReference>
<dbReference type="AlphaFoldDB" id="A0A919LBT3"/>
<evidence type="ECO:0000313" key="1">
    <source>
        <dbReference type="EMBL" id="GHI84126.1"/>
    </source>
</evidence>
<organism evidence="1 2">
    <name type="scientific">Streptomyces xanthophaeus</name>
    <dbReference type="NCBI Taxonomy" id="67385"/>
    <lineage>
        <taxon>Bacteria</taxon>
        <taxon>Bacillati</taxon>
        <taxon>Actinomycetota</taxon>
        <taxon>Actinomycetes</taxon>
        <taxon>Kitasatosporales</taxon>
        <taxon>Streptomycetaceae</taxon>
        <taxon>Streptomyces</taxon>
    </lineage>
</organism>
<dbReference type="PANTHER" id="PTHR14136:SF17">
    <property type="entry name" value="BTB_POZ DOMAIN-CONTAINING PROTEIN KCTD9"/>
    <property type="match status" value="1"/>
</dbReference>
<gene>
    <name evidence="1" type="ORF">Sxan_14900</name>
</gene>
<dbReference type="Pfam" id="PF13599">
    <property type="entry name" value="Pentapeptide_4"/>
    <property type="match status" value="1"/>
</dbReference>
<dbReference type="InterPro" id="IPR051082">
    <property type="entry name" value="Pentapeptide-BTB/POZ_domain"/>
</dbReference>
<dbReference type="SUPFAM" id="SSF141571">
    <property type="entry name" value="Pentapeptide repeat-like"/>
    <property type="match status" value="1"/>
</dbReference>
<evidence type="ECO:0008006" key="3">
    <source>
        <dbReference type="Google" id="ProtNLM"/>
    </source>
</evidence>
<dbReference type="InterPro" id="IPR001646">
    <property type="entry name" value="5peptide_repeat"/>
</dbReference>
<reference evidence="1" key="1">
    <citation type="submission" date="2020-09" db="EMBL/GenBank/DDBJ databases">
        <title>Whole genome shotgun sequence of Streptomyces xanthophaeus NBRC 12829.</title>
        <authorList>
            <person name="Komaki H."/>
            <person name="Tamura T."/>
        </authorList>
    </citation>
    <scope>NUCLEOTIDE SEQUENCE</scope>
    <source>
        <strain evidence="1">NBRC 12829</strain>
    </source>
</reference>
<proteinExistence type="predicted"/>
<protein>
    <recommendedName>
        <fullName evidence="3">Pentapeptide repeat-containing protein</fullName>
    </recommendedName>
</protein>
<dbReference type="Proteomes" id="UP000600026">
    <property type="component" value="Unassembled WGS sequence"/>
</dbReference>
<dbReference type="EMBL" id="BNEE01000004">
    <property type="protein sequence ID" value="GHI84126.1"/>
    <property type="molecule type" value="Genomic_DNA"/>
</dbReference>
<dbReference type="Gene3D" id="2.160.20.80">
    <property type="entry name" value="E3 ubiquitin-protein ligase SopA"/>
    <property type="match status" value="1"/>
</dbReference>
<sequence length="224" mass="24383">MATRTFGRVAVTLPGLDEPGLYVSAVDGLDSPRGIVQDFTFGEADLRSLDLADTQLITGRITGLRSKRTEFEALNLHGVEITNCDLGAVRWTESKLTRVHLRDCKLMGAALDGLVLDDVLFEGCKLDFATFEKVRATGPVAFIGCVLTEATFTDCDLSDAVFTDCTLRLTEFGAGRYRDTDFRENDLSAIRGVANLAKVRIDHGQQADLAEALVNELDVAFGDD</sequence>
<comment type="caution">
    <text evidence="1">The sequence shown here is derived from an EMBL/GenBank/DDBJ whole genome shotgun (WGS) entry which is preliminary data.</text>
</comment>
<dbReference type="PANTHER" id="PTHR14136">
    <property type="entry name" value="BTB_POZ DOMAIN-CONTAINING PROTEIN KCTD9"/>
    <property type="match status" value="1"/>
</dbReference>
<evidence type="ECO:0000313" key="2">
    <source>
        <dbReference type="Proteomes" id="UP000600026"/>
    </source>
</evidence>
<dbReference type="RefSeq" id="WP_051902137.1">
    <property type="nucleotide sequence ID" value="NZ_BNEE01000004.1"/>
</dbReference>
<dbReference type="OrthoDB" id="2579959at2"/>
<name>A0A919LBT3_9ACTN</name>
<keyword evidence="2" id="KW-1185">Reference proteome</keyword>
<accession>A0A919LBT3</accession>